<protein>
    <submittedName>
        <fullName evidence="3">Uncharacterized protein</fullName>
    </submittedName>
</protein>
<dbReference type="EMBL" id="FUWS01000017">
    <property type="protein sequence ID" value="SKA37285.1"/>
    <property type="molecule type" value="Genomic_DNA"/>
</dbReference>
<keyword evidence="4" id="KW-1185">Reference proteome</keyword>
<feature type="compositionally biased region" description="Pro residues" evidence="1">
    <location>
        <begin position="41"/>
        <end position="56"/>
    </location>
</feature>
<sequence length="105" mass="11412">MRDLISRVMAAFAVMLLALAHPRTAEAITAALTATTAPARPETPPPATPEPTPPRPGTERVRPYATASHTPYAFGSPQWWDAHAATKRPQTFIHDGPPYRPYLTA</sequence>
<keyword evidence="2" id="KW-0732">Signal</keyword>
<proteinExistence type="predicted"/>
<name>A0A1T4T9V5_9ACTN</name>
<organism evidence="3 4">
    <name type="scientific">Marinactinospora thermotolerans DSM 45154</name>
    <dbReference type="NCBI Taxonomy" id="1122192"/>
    <lineage>
        <taxon>Bacteria</taxon>
        <taxon>Bacillati</taxon>
        <taxon>Actinomycetota</taxon>
        <taxon>Actinomycetes</taxon>
        <taxon>Streptosporangiales</taxon>
        <taxon>Nocardiopsidaceae</taxon>
        <taxon>Marinactinospora</taxon>
    </lineage>
</organism>
<evidence type="ECO:0000256" key="2">
    <source>
        <dbReference type="SAM" id="SignalP"/>
    </source>
</evidence>
<feature type="signal peptide" evidence="2">
    <location>
        <begin position="1"/>
        <end position="25"/>
    </location>
</feature>
<gene>
    <name evidence="3" type="ORF">SAMN02745673_04674</name>
</gene>
<reference evidence="3 4" key="1">
    <citation type="submission" date="2017-02" db="EMBL/GenBank/DDBJ databases">
        <authorList>
            <person name="Peterson S.W."/>
        </authorList>
    </citation>
    <scope>NUCLEOTIDE SEQUENCE [LARGE SCALE GENOMIC DNA]</scope>
    <source>
        <strain evidence="3 4">DSM 45154</strain>
    </source>
</reference>
<dbReference type="Proteomes" id="UP000190637">
    <property type="component" value="Unassembled WGS sequence"/>
</dbReference>
<evidence type="ECO:0000313" key="3">
    <source>
        <dbReference type="EMBL" id="SKA37285.1"/>
    </source>
</evidence>
<accession>A0A1T4T9V5</accession>
<dbReference type="RefSeq" id="WP_144390282.1">
    <property type="nucleotide sequence ID" value="NZ_FUWS01000017.1"/>
</dbReference>
<dbReference type="AlphaFoldDB" id="A0A1T4T9V5"/>
<evidence type="ECO:0000313" key="4">
    <source>
        <dbReference type="Proteomes" id="UP000190637"/>
    </source>
</evidence>
<feature type="chain" id="PRO_5039410532" evidence="2">
    <location>
        <begin position="26"/>
        <end position="105"/>
    </location>
</feature>
<feature type="region of interest" description="Disordered" evidence="1">
    <location>
        <begin position="32"/>
        <end position="63"/>
    </location>
</feature>
<evidence type="ECO:0000256" key="1">
    <source>
        <dbReference type="SAM" id="MobiDB-lite"/>
    </source>
</evidence>